<feature type="transmembrane region" description="Helical" evidence="6">
    <location>
        <begin position="199"/>
        <end position="222"/>
    </location>
</feature>
<dbReference type="PANTHER" id="PTHR10165">
    <property type="entry name" value="LIPID PHOSPHATE PHOSPHATASE"/>
    <property type="match status" value="1"/>
</dbReference>
<dbReference type="OrthoDB" id="8907274at2759"/>
<keyword evidence="5 6" id="KW-0472">Membrane</keyword>
<gene>
    <name evidence="8" type="ORF">GcC1_086015</name>
</gene>
<dbReference type="AlphaFoldDB" id="A0A420II53"/>
<organism evidence="8 9">
    <name type="scientific">Golovinomyces cichoracearum</name>
    <dbReference type="NCBI Taxonomy" id="62708"/>
    <lineage>
        <taxon>Eukaryota</taxon>
        <taxon>Fungi</taxon>
        <taxon>Dikarya</taxon>
        <taxon>Ascomycota</taxon>
        <taxon>Pezizomycotina</taxon>
        <taxon>Leotiomycetes</taxon>
        <taxon>Erysiphales</taxon>
        <taxon>Erysiphaceae</taxon>
        <taxon>Golovinomyces</taxon>
    </lineage>
</organism>
<evidence type="ECO:0000259" key="7">
    <source>
        <dbReference type="Pfam" id="PF01569"/>
    </source>
</evidence>
<dbReference type="CDD" id="cd03390">
    <property type="entry name" value="PAP2_containing_1_like"/>
    <property type="match status" value="1"/>
</dbReference>
<dbReference type="GO" id="GO:0006644">
    <property type="term" value="P:phospholipid metabolic process"/>
    <property type="evidence" value="ECO:0007669"/>
    <property type="project" value="InterPro"/>
</dbReference>
<feature type="transmembrane region" description="Helical" evidence="6">
    <location>
        <begin position="115"/>
        <end position="134"/>
    </location>
</feature>
<dbReference type="InterPro" id="IPR043216">
    <property type="entry name" value="PAP-like"/>
</dbReference>
<comment type="caution">
    <text evidence="8">The sequence shown here is derived from an EMBL/GenBank/DDBJ whole genome shotgun (WGS) entry which is preliminary data.</text>
</comment>
<dbReference type="GO" id="GO:0016020">
    <property type="term" value="C:membrane"/>
    <property type="evidence" value="ECO:0007669"/>
    <property type="project" value="UniProtKB-SubCell"/>
</dbReference>
<dbReference type="Proteomes" id="UP000285405">
    <property type="component" value="Unassembled WGS sequence"/>
</dbReference>
<dbReference type="SUPFAM" id="SSF48317">
    <property type="entry name" value="Acid phosphatase/Vanadium-dependent haloperoxidase"/>
    <property type="match status" value="1"/>
</dbReference>
<evidence type="ECO:0000313" key="8">
    <source>
        <dbReference type="EMBL" id="RKF74197.1"/>
    </source>
</evidence>
<feature type="transmembrane region" description="Helical" evidence="6">
    <location>
        <begin position="73"/>
        <end position="95"/>
    </location>
</feature>
<accession>A0A420II53</accession>
<dbReference type="PANTHER" id="PTHR10165:SF154">
    <property type="entry name" value="PAP2 DOMAIN PROTEIN (AFU_ORTHOLOGUE AFUA_1G09730)"/>
    <property type="match status" value="1"/>
</dbReference>
<feature type="transmembrane region" description="Helical" evidence="6">
    <location>
        <begin position="20"/>
        <end position="42"/>
    </location>
</feature>
<dbReference type="Gene3D" id="1.20.144.10">
    <property type="entry name" value="Phosphatidic acid phosphatase type 2/haloperoxidase"/>
    <property type="match status" value="1"/>
</dbReference>
<name>A0A420II53_9PEZI</name>
<dbReference type="GO" id="GO:0008195">
    <property type="term" value="F:phosphatidate phosphatase activity"/>
    <property type="evidence" value="ECO:0007669"/>
    <property type="project" value="TreeGrafter"/>
</dbReference>
<evidence type="ECO:0000256" key="5">
    <source>
        <dbReference type="ARBA" id="ARBA00023136"/>
    </source>
</evidence>
<evidence type="ECO:0000313" key="9">
    <source>
        <dbReference type="Proteomes" id="UP000285405"/>
    </source>
</evidence>
<feature type="transmembrane region" description="Helical" evidence="6">
    <location>
        <begin position="313"/>
        <end position="333"/>
    </location>
</feature>
<feature type="transmembrane region" description="Helical" evidence="6">
    <location>
        <begin position="284"/>
        <end position="301"/>
    </location>
</feature>
<keyword evidence="3 6" id="KW-0812">Transmembrane</keyword>
<evidence type="ECO:0000256" key="4">
    <source>
        <dbReference type="ARBA" id="ARBA00022989"/>
    </source>
</evidence>
<comment type="subcellular location">
    <subcellularLocation>
        <location evidence="1">Membrane</location>
        <topology evidence="1">Multi-pass membrane protein</topology>
    </subcellularLocation>
</comment>
<dbReference type="Pfam" id="PF01569">
    <property type="entry name" value="PAP2"/>
    <property type="match status" value="1"/>
</dbReference>
<dbReference type="InterPro" id="IPR036938">
    <property type="entry name" value="PAP2/HPO_sf"/>
</dbReference>
<evidence type="ECO:0000256" key="1">
    <source>
        <dbReference type="ARBA" id="ARBA00004141"/>
    </source>
</evidence>
<evidence type="ECO:0000256" key="6">
    <source>
        <dbReference type="SAM" id="Phobius"/>
    </source>
</evidence>
<evidence type="ECO:0000256" key="3">
    <source>
        <dbReference type="ARBA" id="ARBA00022692"/>
    </source>
</evidence>
<protein>
    <submittedName>
        <fullName evidence="8">Putative lipid phosphate phosphatase 3, chloroplastic</fullName>
    </submittedName>
</protein>
<dbReference type="GO" id="GO:0046839">
    <property type="term" value="P:phospholipid dephosphorylation"/>
    <property type="evidence" value="ECO:0007669"/>
    <property type="project" value="TreeGrafter"/>
</dbReference>
<sequence>MGYQRRPSNLTGHQRLPVKLILSYVFDWIIVFGATIVGSVFAHMTPNKRPFSLANPEIAFPFQNNEKVPTKMLGIYVVAIPAFVIYIICIVLVPGPTAPKSTPRDTIWSRRLWEWHAGWLGLFFSLSTALLITSGMKNLFGKPRPDLLSRCIPDISNLEKFKLGGFLGTDVVSADICTQKNLYILNDGFRSYPSGHASFSAGGLIYLSLFIASKLAITIPYLSPSTFAGNHDIRHRAFPTRTRNGSSRKEKKCSRCNDQNPLNNSFNFDEVIVEARNEAAAPPVYLLIFAIVPFFASIYISSTRYSDFRHHGFDILFGYMIGLISAIFSFRLYHLPINQGAGWAWGPRSSERCFWAGVGVGTYAKCSKNLGKIADSTESQSATIKDGDIEAGVNEGTMNNDHLELLPMQVNFDPVEIEFLSSKSR</sequence>
<feature type="domain" description="Phosphatidic acid phosphatase type 2/haloperoxidase" evidence="7">
    <location>
        <begin position="119"/>
        <end position="333"/>
    </location>
</feature>
<keyword evidence="4 6" id="KW-1133">Transmembrane helix</keyword>
<comment type="similarity">
    <text evidence="2">Belongs to the PA-phosphatase related phosphoesterase family.</text>
</comment>
<dbReference type="EMBL" id="MCBR01008615">
    <property type="protein sequence ID" value="RKF74197.1"/>
    <property type="molecule type" value="Genomic_DNA"/>
</dbReference>
<proteinExistence type="inferred from homology"/>
<reference evidence="8 9" key="1">
    <citation type="journal article" date="2018" name="BMC Genomics">
        <title>Comparative genome analyses reveal sequence features reflecting distinct modes of host-adaptation between dicot and monocot powdery mildew.</title>
        <authorList>
            <person name="Wu Y."/>
            <person name="Ma X."/>
            <person name="Pan Z."/>
            <person name="Kale S.D."/>
            <person name="Song Y."/>
            <person name="King H."/>
            <person name="Zhang Q."/>
            <person name="Presley C."/>
            <person name="Deng X."/>
            <person name="Wei C.I."/>
            <person name="Xiao S."/>
        </authorList>
    </citation>
    <scope>NUCLEOTIDE SEQUENCE [LARGE SCALE GENOMIC DNA]</scope>
    <source>
        <strain evidence="8">UCSC1</strain>
    </source>
</reference>
<evidence type="ECO:0000256" key="2">
    <source>
        <dbReference type="ARBA" id="ARBA00008816"/>
    </source>
</evidence>
<dbReference type="InterPro" id="IPR000326">
    <property type="entry name" value="PAP2/HPO"/>
</dbReference>